<evidence type="ECO:0000313" key="8">
    <source>
        <dbReference type="Proteomes" id="UP000036513"/>
    </source>
</evidence>
<dbReference type="PANTHER" id="PTHR46825">
    <property type="entry name" value="D-ALANYL-D-ALANINE-CARBOXYPEPTIDASE/ENDOPEPTIDASE AMPH"/>
    <property type="match status" value="1"/>
</dbReference>
<dbReference type="GO" id="GO:0017001">
    <property type="term" value="P:antibiotic catabolic process"/>
    <property type="evidence" value="ECO:0007669"/>
    <property type="project" value="InterPro"/>
</dbReference>
<dbReference type="PANTHER" id="PTHR46825:SF8">
    <property type="entry name" value="BETA-LACTAMASE-RELATED"/>
    <property type="match status" value="1"/>
</dbReference>
<dbReference type="PROSITE" id="PS00336">
    <property type="entry name" value="BETA_LACTAMASE_C"/>
    <property type="match status" value="1"/>
</dbReference>
<comment type="caution">
    <text evidence="7">The sequence shown here is derived from an EMBL/GenBank/DDBJ whole genome shotgun (WGS) entry which is preliminary data.</text>
</comment>
<dbReference type="InterPro" id="IPR012338">
    <property type="entry name" value="Beta-lactam/transpept-like"/>
</dbReference>
<sequence>MSTWRPFGRLALVAGILFSQLSRFSVRTKLNAALACLLASIVAAGCSGAVQEVRDVDPVGSVVDPTIRRLMAEHAIPGMAVAVIVDGKPHFFDYGVASKSEGAPVDDDTLFEVGSLSKTFTATLAGYAQARGTLSLSDPASTHWSALHGTAFDRISMLQLGTYSAGGLPLQFPAEADTPESMLGYFRHWDPSYPPGSRRLYSNPSLGLFGYLAARSLGGSFADLLQNTLLPQLGLDNTYLQIPSNEMAHYAQGYTKTGAPTRVTPGALDAETYGIKTTTHDLVQFVTAAMQPEGRDDPWRRAIETTQTGYYRVNGMTQGLGWEIYPQPVTETALIAGNSDAMASQPPPIEWLDTPSPPDPSALFNKTGSTNGFGSYVAYIPQKRLAVILLANKNYSNSARVDAAYRILDSVGHVAE</sequence>
<dbReference type="EC" id="3.5.2.6" evidence="5"/>
<dbReference type="Proteomes" id="UP000036513">
    <property type="component" value="Unassembled WGS sequence"/>
</dbReference>
<evidence type="ECO:0000256" key="3">
    <source>
        <dbReference type="ARBA" id="ARBA00022801"/>
    </source>
</evidence>
<dbReference type="InterPro" id="IPR001466">
    <property type="entry name" value="Beta-lactam-related"/>
</dbReference>
<dbReference type="AlphaFoldDB" id="A0A0J6V9U7"/>
<dbReference type="SUPFAM" id="SSF56601">
    <property type="entry name" value="beta-lactamase/transpeptidase-like"/>
    <property type="match status" value="1"/>
</dbReference>
<organism evidence="7 8">
    <name type="scientific">Mycolicibacterium chlorophenolicum</name>
    <dbReference type="NCBI Taxonomy" id="37916"/>
    <lineage>
        <taxon>Bacteria</taxon>
        <taxon>Bacillati</taxon>
        <taxon>Actinomycetota</taxon>
        <taxon>Actinomycetes</taxon>
        <taxon>Mycobacteriales</taxon>
        <taxon>Mycobacteriaceae</taxon>
        <taxon>Mycolicibacterium</taxon>
    </lineage>
</organism>
<dbReference type="EMBL" id="JYNL01000069">
    <property type="protein sequence ID" value="KMO67655.1"/>
    <property type="molecule type" value="Genomic_DNA"/>
</dbReference>
<proteinExistence type="inferred from homology"/>
<dbReference type="PATRIC" id="fig|37916.4.peg.6923"/>
<keyword evidence="8" id="KW-1185">Reference proteome</keyword>
<dbReference type="GO" id="GO:0046677">
    <property type="term" value="P:response to antibiotic"/>
    <property type="evidence" value="ECO:0007669"/>
    <property type="project" value="UniProtKB-UniRule"/>
</dbReference>
<evidence type="ECO:0000256" key="4">
    <source>
        <dbReference type="ARBA" id="ARBA00023251"/>
    </source>
</evidence>
<dbReference type="InterPro" id="IPR058136">
    <property type="entry name" value="AmpC"/>
</dbReference>
<dbReference type="InterPro" id="IPR001586">
    <property type="entry name" value="Beta-lactam_class-C_AS"/>
</dbReference>
<dbReference type="NCBIfam" id="NF033085">
    <property type="entry name" value="bla_class_C"/>
    <property type="match status" value="1"/>
</dbReference>
<gene>
    <name evidence="7" type="primary">ampC</name>
    <name evidence="7" type="ORF">MCHLDSM_06907</name>
</gene>
<dbReference type="Gene3D" id="3.40.710.10">
    <property type="entry name" value="DD-peptidase/beta-lactamase superfamily"/>
    <property type="match status" value="1"/>
</dbReference>
<name>A0A0J6V9U7_9MYCO</name>
<protein>
    <recommendedName>
        <fullName evidence="5">Beta-lactamase</fullName>
        <ecNumber evidence="5">3.5.2.6</ecNumber>
    </recommendedName>
</protein>
<accession>A0A0J6V9U7</accession>
<dbReference type="STRING" id="37916.MCHLDSM_06907"/>
<evidence type="ECO:0000313" key="7">
    <source>
        <dbReference type="EMBL" id="KMO67655.1"/>
    </source>
</evidence>
<comment type="catalytic activity">
    <reaction evidence="1 5">
        <text>a beta-lactam + H2O = a substituted beta-amino acid</text>
        <dbReference type="Rhea" id="RHEA:20401"/>
        <dbReference type="ChEBI" id="CHEBI:15377"/>
        <dbReference type="ChEBI" id="CHEBI:35627"/>
        <dbReference type="ChEBI" id="CHEBI:140347"/>
        <dbReference type="EC" id="3.5.2.6"/>
    </reaction>
</comment>
<evidence type="ECO:0000256" key="5">
    <source>
        <dbReference type="RuleBase" id="RU361140"/>
    </source>
</evidence>
<evidence type="ECO:0000256" key="1">
    <source>
        <dbReference type="ARBA" id="ARBA00001526"/>
    </source>
</evidence>
<comment type="similarity">
    <text evidence="2 5">Belongs to the class-C beta-lactamase family.</text>
</comment>
<dbReference type="GO" id="GO:0008800">
    <property type="term" value="F:beta-lactamase activity"/>
    <property type="evidence" value="ECO:0007669"/>
    <property type="project" value="UniProtKB-UniRule"/>
</dbReference>
<reference evidence="7 8" key="1">
    <citation type="journal article" date="2015" name="Genome Biol. Evol.">
        <title>Characterization of Three Mycobacterium spp. with Potential Use in Bioremediation by Genome Sequencing and Comparative Genomics.</title>
        <authorList>
            <person name="Das S."/>
            <person name="Pettersson B.M."/>
            <person name="Behra P.R."/>
            <person name="Ramesh M."/>
            <person name="Dasgupta S."/>
            <person name="Bhattacharya A."/>
            <person name="Kirsebom L.A."/>
        </authorList>
    </citation>
    <scope>NUCLEOTIDE SEQUENCE [LARGE SCALE GENOMIC DNA]</scope>
    <source>
        <strain evidence="7 8">DSM 43826</strain>
    </source>
</reference>
<dbReference type="Pfam" id="PF00144">
    <property type="entry name" value="Beta-lactamase"/>
    <property type="match status" value="1"/>
</dbReference>
<evidence type="ECO:0000256" key="2">
    <source>
        <dbReference type="ARBA" id="ARBA00007840"/>
    </source>
</evidence>
<dbReference type="SMR" id="A0A0J6V9U7"/>
<keyword evidence="4 5" id="KW-0046">Antibiotic resistance</keyword>
<keyword evidence="3 5" id="KW-0378">Hydrolase</keyword>
<evidence type="ECO:0000259" key="6">
    <source>
        <dbReference type="Pfam" id="PF00144"/>
    </source>
</evidence>
<dbReference type="InterPro" id="IPR050491">
    <property type="entry name" value="AmpC-like"/>
</dbReference>
<feature type="domain" description="Beta-lactamase-related" evidence="6">
    <location>
        <begin position="64"/>
        <end position="409"/>
    </location>
</feature>
<dbReference type="GO" id="GO:0030288">
    <property type="term" value="C:outer membrane-bounded periplasmic space"/>
    <property type="evidence" value="ECO:0007669"/>
    <property type="project" value="InterPro"/>
</dbReference>